<dbReference type="GO" id="GO:0004222">
    <property type="term" value="F:metalloendopeptidase activity"/>
    <property type="evidence" value="ECO:0007669"/>
    <property type="project" value="InterPro"/>
</dbReference>
<keyword evidence="11" id="KW-1185">Reference proteome</keyword>
<dbReference type="FunFam" id="3.40.390.10:FF:000009">
    <property type="entry name" value="Oligopeptidase A"/>
    <property type="match status" value="1"/>
</dbReference>
<keyword evidence="4 7" id="KW-0378">Hydrolase</keyword>
<evidence type="ECO:0000256" key="7">
    <source>
        <dbReference type="RuleBase" id="RU003435"/>
    </source>
</evidence>
<dbReference type="InterPro" id="IPR024077">
    <property type="entry name" value="Neurolysin/TOP_dom2"/>
</dbReference>
<evidence type="ECO:0000313" key="11">
    <source>
        <dbReference type="Proteomes" id="UP000199424"/>
    </source>
</evidence>
<protein>
    <submittedName>
        <fullName evidence="10">Peptidyl-dipeptidase Dcp</fullName>
    </submittedName>
</protein>
<evidence type="ECO:0000313" key="10">
    <source>
        <dbReference type="EMBL" id="SFR37056.1"/>
    </source>
</evidence>
<comment type="similarity">
    <text evidence="1 7">Belongs to the peptidase M3 family.</text>
</comment>
<evidence type="ECO:0000256" key="3">
    <source>
        <dbReference type="ARBA" id="ARBA00022723"/>
    </source>
</evidence>
<feature type="signal peptide" evidence="8">
    <location>
        <begin position="1"/>
        <end position="18"/>
    </location>
</feature>
<evidence type="ECO:0000256" key="8">
    <source>
        <dbReference type="SAM" id="SignalP"/>
    </source>
</evidence>
<reference evidence="11" key="1">
    <citation type="submission" date="2016-10" db="EMBL/GenBank/DDBJ databases">
        <authorList>
            <person name="Varghese N."/>
            <person name="Submissions S."/>
        </authorList>
    </citation>
    <scope>NUCLEOTIDE SEQUENCE [LARGE SCALE GENOMIC DNA]</scope>
    <source>
        <strain evidence="11">CGMCC 1.7285</strain>
    </source>
</reference>
<dbReference type="InterPro" id="IPR034005">
    <property type="entry name" value="M3A_DCP"/>
</dbReference>
<sequence length="730" mass="81263">MRKSLIAVAIGAALTVAACSDKDATQQVTDTAQTEQAQTQQTQSAEFNQNNPFYAESTLPYHAPDFSKIKFEHYKPAFEAGMAEHAEEIAAIANNPEAPTFENTIVAMERSGALLGRVSSVFYNVAGSNGNDDTRALQGELAPKMAAHRDNIMLNPDLFARVKTVYENRDSLDGEALRLVEDTYKGFVRAGAELSEDAKAQIREINSEISSLTTEFQRNLMNLAKENMVVVEDKAQLAGLSEAEIKQLAEAATAAGHDGKYAISITNTTRQPILASLENRELRQRVWEASAYRGTGNTATDNRPLVKRLAELRAEKAQLLGYDNWGKYVLETSMAGTPEAAQKMLRDLVPAVVSNVEAEQAEIQAMIDAEGGDFEVQPWDWAYYAEKVRAEKYALDAEEVKKYFEFNRVVEDGVFFAMNQLFGITFDQRDDIPTYGDNIRVYEVKDVDGETLGLFYGDWFTRDGKRGGAWMSSFVSQSNLLDQKPVILNNQNIKKAAEGPTFLSFDEVSTMFHEMGHGLHGMFSDVMYPSLAGTSVSRDYVEFPSTFQEDWMLNEKVLNNFAKHYETGEPMPKELLDKVMAAKNFNMGYDTLEYIASALLDFEYHTLTPEAAASIEDVAAFEAAALERNGVAVDAVPPRYKSTFFAHVFAGGYSAGYYAYMWSEILAADAFKYMQEQGGLTLENGQKFRDTILSKGNSKDPMQQYIDFRGQEPTGEALLERRGLTTPKID</sequence>
<dbReference type="RefSeq" id="WP_092854311.1">
    <property type="nucleotide sequence ID" value="NZ_FOYU01000001.1"/>
</dbReference>
<dbReference type="AlphaFoldDB" id="A0A1I6G4D9"/>
<dbReference type="GO" id="GO:0004180">
    <property type="term" value="F:carboxypeptidase activity"/>
    <property type="evidence" value="ECO:0007669"/>
    <property type="project" value="TreeGrafter"/>
</dbReference>
<evidence type="ECO:0000256" key="6">
    <source>
        <dbReference type="ARBA" id="ARBA00023049"/>
    </source>
</evidence>
<dbReference type="Gene3D" id="1.10.1370.40">
    <property type="match status" value="1"/>
</dbReference>
<dbReference type="Gene3D" id="3.40.390.10">
    <property type="entry name" value="Collagenase (Catalytic Domain)"/>
    <property type="match status" value="1"/>
</dbReference>
<keyword evidence="2 7" id="KW-0645">Protease</keyword>
<dbReference type="GO" id="GO:0046872">
    <property type="term" value="F:metal ion binding"/>
    <property type="evidence" value="ECO:0007669"/>
    <property type="project" value="UniProtKB-UniRule"/>
</dbReference>
<dbReference type="PANTHER" id="PTHR43660">
    <property type="entry name" value="DIPEPTIDYL CARBOXYPEPTIDASE"/>
    <property type="match status" value="1"/>
</dbReference>
<dbReference type="GO" id="GO:0005829">
    <property type="term" value="C:cytosol"/>
    <property type="evidence" value="ECO:0007669"/>
    <property type="project" value="UniProtKB-ARBA"/>
</dbReference>
<comment type="cofactor">
    <cofactor evidence="7">
        <name>Zn(2+)</name>
        <dbReference type="ChEBI" id="CHEBI:29105"/>
    </cofactor>
    <text evidence="7">Binds 1 zinc ion.</text>
</comment>
<organism evidence="10 11">
    <name type="scientific">Pseudidiomarina maritima</name>
    <dbReference type="NCBI Taxonomy" id="519453"/>
    <lineage>
        <taxon>Bacteria</taxon>
        <taxon>Pseudomonadati</taxon>
        <taxon>Pseudomonadota</taxon>
        <taxon>Gammaproteobacteria</taxon>
        <taxon>Alteromonadales</taxon>
        <taxon>Idiomarinaceae</taxon>
        <taxon>Pseudidiomarina</taxon>
    </lineage>
</organism>
<accession>A0A1I6G4D9</accession>
<evidence type="ECO:0000256" key="1">
    <source>
        <dbReference type="ARBA" id="ARBA00006040"/>
    </source>
</evidence>
<dbReference type="Gene3D" id="1.10.1370.10">
    <property type="entry name" value="Neurolysin, domain 3"/>
    <property type="match status" value="1"/>
</dbReference>
<proteinExistence type="inferred from homology"/>
<dbReference type="InterPro" id="IPR024079">
    <property type="entry name" value="MetalloPept_cat_dom_sf"/>
</dbReference>
<dbReference type="PROSITE" id="PS51257">
    <property type="entry name" value="PROKAR_LIPOPROTEIN"/>
    <property type="match status" value="1"/>
</dbReference>
<keyword evidence="3 7" id="KW-0479">Metal-binding</keyword>
<dbReference type="CDD" id="cd06456">
    <property type="entry name" value="M3A_DCP"/>
    <property type="match status" value="1"/>
</dbReference>
<dbReference type="EMBL" id="FOYU01000001">
    <property type="protein sequence ID" value="SFR37056.1"/>
    <property type="molecule type" value="Genomic_DNA"/>
</dbReference>
<gene>
    <name evidence="10" type="ORF">SAMN04488070_0148</name>
</gene>
<dbReference type="SUPFAM" id="SSF55486">
    <property type="entry name" value="Metalloproteases ('zincins'), catalytic domain"/>
    <property type="match status" value="1"/>
</dbReference>
<name>A0A1I6G4D9_9GAMM</name>
<dbReference type="Pfam" id="PF01432">
    <property type="entry name" value="Peptidase_M3"/>
    <property type="match status" value="1"/>
</dbReference>
<keyword evidence="6 7" id="KW-0482">Metalloprotease</keyword>
<keyword evidence="5 7" id="KW-0862">Zinc</keyword>
<dbReference type="InterPro" id="IPR045090">
    <property type="entry name" value="Pept_M3A_M3B"/>
</dbReference>
<keyword evidence="8" id="KW-0732">Signal</keyword>
<evidence type="ECO:0000256" key="4">
    <source>
        <dbReference type="ARBA" id="ARBA00022801"/>
    </source>
</evidence>
<dbReference type="Proteomes" id="UP000199424">
    <property type="component" value="Unassembled WGS sequence"/>
</dbReference>
<dbReference type="PANTHER" id="PTHR43660:SF1">
    <property type="entry name" value="DIPEPTIDYL CARBOXYPEPTIDASE"/>
    <property type="match status" value="1"/>
</dbReference>
<feature type="domain" description="Peptidase M3A/M3B catalytic" evidence="9">
    <location>
        <begin position="274"/>
        <end position="723"/>
    </location>
</feature>
<evidence type="ECO:0000259" key="9">
    <source>
        <dbReference type="Pfam" id="PF01432"/>
    </source>
</evidence>
<feature type="chain" id="PRO_5011601739" evidence="8">
    <location>
        <begin position="19"/>
        <end position="730"/>
    </location>
</feature>
<dbReference type="InterPro" id="IPR001567">
    <property type="entry name" value="Pept_M3A_M3B_dom"/>
</dbReference>
<evidence type="ECO:0000256" key="2">
    <source>
        <dbReference type="ARBA" id="ARBA00022670"/>
    </source>
</evidence>
<evidence type="ECO:0000256" key="5">
    <source>
        <dbReference type="ARBA" id="ARBA00022833"/>
    </source>
</evidence>
<dbReference type="GO" id="GO:0006508">
    <property type="term" value="P:proteolysis"/>
    <property type="evidence" value="ECO:0007669"/>
    <property type="project" value="UniProtKB-KW"/>
</dbReference>